<evidence type="ECO:0000313" key="1">
    <source>
        <dbReference type="EMBL" id="SNT24081.1"/>
    </source>
</evidence>
<reference evidence="2" key="1">
    <citation type="submission" date="2017-06" db="EMBL/GenBank/DDBJ databases">
        <authorList>
            <person name="Varghese N."/>
            <person name="Submissions S."/>
        </authorList>
    </citation>
    <scope>NUCLEOTIDE SEQUENCE [LARGE SCALE GENOMIC DNA]</scope>
    <source>
        <strain evidence="2">SCA</strain>
    </source>
</reference>
<gene>
    <name evidence="1" type="ORF">SAMN05446037_10602</name>
</gene>
<proteinExistence type="predicted"/>
<organism evidence="1 2">
    <name type="scientific">Anaerovirgula multivorans</name>
    <dbReference type="NCBI Taxonomy" id="312168"/>
    <lineage>
        <taxon>Bacteria</taxon>
        <taxon>Bacillati</taxon>
        <taxon>Bacillota</taxon>
        <taxon>Clostridia</taxon>
        <taxon>Peptostreptococcales</taxon>
        <taxon>Natronincolaceae</taxon>
        <taxon>Anaerovirgula</taxon>
    </lineage>
</organism>
<protein>
    <submittedName>
        <fullName evidence="1">Uncharacterized protein</fullName>
    </submittedName>
</protein>
<evidence type="ECO:0000313" key="2">
    <source>
        <dbReference type="Proteomes" id="UP000198304"/>
    </source>
</evidence>
<dbReference type="OrthoDB" id="2471504at2"/>
<dbReference type="EMBL" id="FZOJ01000060">
    <property type="protein sequence ID" value="SNT24081.1"/>
    <property type="molecule type" value="Genomic_DNA"/>
</dbReference>
<dbReference type="AlphaFoldDB" id="A0A239L0V6"/>
<dbReference type="Proteomes" id="UP000198304">
    <property type="component" value="Unassembled WGS sequence"/>
</dbReference>
<sequence length="79" mass="9348">MKREICTSAAATNETFRLLKEQARKEVNEILEKVFEELEPHLDYLSSFIKMPREDSLQEMKTRFIEIIREGSKISDKMP</sequence>
<dbReference type="RefSeq" id="WP_089285544.1">
    <property type="nucleotide sequence ID" value="NZ_FZOJ01000060.1"/>
</dbReference>
<name>A0A239L0V6_9FIRM</name>
<keyword evidence="2" id="KW-1185">Reference proteome</keyword>
<accession>A0A239L0V6</accession>